<gene>
    <name evidence="9" type="ORF">CPB84DRAFT_1777293</name>
</gene>
<dbReference type="CDD" id="cd00076">
    <property type="entry name" value="HFD_SF"/>
    <property type="match status" value="1"/>
</dbReference>
<dbReference type="OrthoDB" id="2193813at2759"/>
<feature type="domain" description="Bromodomain associated" evidence="8">
    <location>
        <begin position="80"/>
        <end position="156"/>
    </location>
</feature>
<dbReference type="InterPro" id="IPR037818">
    <property type="entry name" value="TAF8"/>
</dbReference>
<keyword evidence="6" id="KW-0539">Nucleus</keyword>
<name>A0A9P5NRS0_GYMJU</name>
<dbReference type="Pfam" id="PF07524">
    <property type="entry name" value="Bromo_TP"/>
    <property type="match status" value="1"/>
</dbReference>
<evidence type="ECO:0000259" key="8">
    <source>
        <dbReference type="SMART" id="SM00576"/>
    </source>
</evidence>
<feature type="compositionally biased region" description="Polar residues" evidence="7">
    <location>
        <begin position="1"/>
        <end position="20"/>
    </location>
</feature>
<dbReference type="Proteomes" id="UP000724874">
    <property type="component" value="Unassembled WGS sequence"/>
</dbReference>
<organism evidence="9 10">
    <name type="scientific">Gymnopilus junonius</name>
    <name type="common">Spectacular rustgill mushroom</name>
    <name type="synonym">Gymnopilus spectabilis subsp. junonius</name>
    <dbReference type="NCBI Taxonomy" id="109634"/>
    <lineage>
        <taxon>Eukaryota</taxon>
        <taxon>Fungi</taxon>
        <taxon>Dikarya</taxon>
        <taxon>Basidiomycota</taxon>
        <taxon>Agaricomycotina</taxon>
        <taxon>Agaricomycetes</taxon>
        <taxon>Agaricomycetidae</taxon>
        <taxon>Agaricales</taxon>
        <taxon>Agaricineae</taxon>
        <taxon>Hymenogastraceae</taxon>
        <taxon>Gymnopilus</taxon>
    </lineage>
</organism>
<keyword evidence="10" id="KW-1185">Reference proteome</keyword>
<evidence type="ECO:0000256" key="1">
    <source>
        <dbReference type="ARBA" id="ARBA00004123"/>
    </source>
</evidence>
<evidence type="ECO:0000256" key="6">
    <source>
        <dbReference type="ARBA" id="ARBA00023242"/>
    </source>
</evidence>
<evidence type="ECO:0000256" key="4">
    <source>
        <dbReference type="ARBA" id="ARBA00023015"/>
    </source>
</evidence>
<dbReference type="SMART" id="SM00576">
    <property type="entry name" value="BTP"/>
    <property type="match status" value="1"/>
</dbReference>
<dbReference type="InterPro" id="IPR006565">
    <property type="entry name" value="BTP"/>
</dbReference>
<feature type="region of interest" description="Disordered" evidence="7">
    <location>
        <begin position="164"/>
        <end position="202"/>
    </location>
</feature>
<comment type="caution">
    <text evidence="9">The sequence shown here is derived from an EMBL/GenBank/DDBJ whole genome shotgun (WGS) entry which is preliminary data.</text>
</comment>
<feature type="region of interest" description="Disordered" evidence="7">
    <location>
        <begin position="219"/>
        <end position="239"/>
    </location>
</feature>
<dbReference type="AlphaFoldDB" id="A0A9P5NRS0"/>
<evidence type="ECO:0000256" key="5">
    <source>
        <dbReference type="ARBA" id="ARBA00023163"/>
    </source>
</evidence>
<dbReference type="InterPro" id="IPR009072">
    <property type="entry name" value="Histone-fold"/>
</dbReference>
<dbReference type="GO" id="GO:0006367">
    <property type="term" value="P:transcription initiation at RNA polymerase II promoter"/>
    <property type="evidence" value="ECO:0007669"/>
    <property type="project" value="TreeGrafter"/>
</dbReference>
<dbReference type="Gene3D" id="1.10.20.10">
    <property type="entry name" value="Histone, subunit A"/>
    <property type="match status" value="1"/>
</dbReference>
<dbReference type="PANTHER" id="PTHR46469">
    <property type="entry name" value="TRANSCRIPTION INITIATION FACTOR TFIID SUBUNIT 8"/>
    <property type="match status" value="1"/>
</dbReference>
<protein>
    <recommendedName>
        <fullName evidence="3">Transcription initiation factor TFIID subunit 8</fullName>
    </recommendedName>
</protein>
<evidence type="ECO:0000313" key="9">
    <source>
        <dbReference type="EMBL" id="KAF8901731.1"/>
    </source>
</evidence>
<dbReference type="PANTHER" id="PTHR46469:SF1">
    <property type="entry name" value="TRANSCRIPTION INITIATION FACTOR TFIID SUBUNIT 8"/>
    <property type="match status" value="1"/>
</dbReference>
<evidence type="ECO:0000256" key="7">
    <source>
        <dbReference type="SAM" id="MobiDB-lite"/>
    </source>
</evidence>
<dbReference type="InterPro" id="IPR019473">
    <property type="entry name" value="TFIID_su8_C"/>
</dbReference>
<feature type="compositionally biased region" description="Polar residues" evidence="7">
    <location>
        <begin position="60"/>
        <end position="70"/>
    </location>
</feature>
<dbReference type="Pfam" id="PF10406">
    <property type="entry name" value="TAF8_C"/>
    <property type="match status" value="1"/>
</dbReference>
<dbReference type="EMBL" id="JADNYJ010000040">
    <property type="protein sequence ID" value="KAF8901731.1"/>
    <property type="molecule type" value="Genomic_DNA"/>
</dbReference>
<proteinExistence type="inferred from homology"/>
<dbReference type="GO" id="GO:0046982">
    <property type="term" value="F:protein heterodimerization activity"/>
    <property type="evidence" value="ECO:0007669"/>
    <property type="project" value="InterPro"/>
</dbReference>
<reference evidence="9" key="1">
    <citation type="submission" date="2020-11" db="EMBL/GenBank/DDBJ databases">
        <authorList>
            <consortium name="DOE Joint Genome Institute"/>
            <person name="Ahrendt S."/>
            <person name="Riley R."/>
            <person name="Andreopoulos W."/>
            <person name="LaButti K."/>
            <person name="Pangilinan J."/>
            <person name="Ruiz-duenas F.J."/>
            <person name="Barrasa J.M."/>
            <person name="Sanchez-Garcia M."/>
            <person name="Camarero S."/>
            <person name="Miyauchi S."/>
            <person name="Serrano A."/>
            <person name="Linde D."/>
            <person name="Babiker R."/>
            <person name="Drula E."/>
            <person name="Ayuso-Fernandez I."/>
            <person name="Pacheco R."/>
            <person name="Padilla G."/>
            <person name="Ferreira P."/>
            <person name="Barriuso J."/>
            <person name="Kellner H."/>
            <person name="Castanera R."/>
            <person name="Alfaro M."/>
            <person name="Ramirez L."/>
            <person name="Pisabarro A.G."/>
            <person name="Kuo A."/>
            <person name="Tritt A."/>
            <person name="Lipzen A."/>
            <person name="He G."/>
            <person name="Yan M."/>
            <person name="Ng V."/>
            <person name="Cullen D."/>
            <person name="Martin F."/>
            <person name="Rosso M.-N."/>
            <person name="Henrissat B."/>
            <person name="Hibbett D."/>
            <person name="Martinez A.T."/>
            <person name="Grigoriev I.V."/>
        </authorList>
    </citation>
    <scope>NUCLEOTIDE SEQUENCE</scope>
    <source>
        <strain evidence="9">AH 44721</strain>
    </source>
</reference>
<dbReference type="GO" id="GO:0005669">
    <property type="term" value="C:transcription factor TFIID complex"/>
    <property type="evidence" value="ECO:0007669"/>
    <property type="project" value="InterPro"/>
</dbReference>
<comment type="subcellular location">
    <subcellularLocation>
        <location evidence="1">Nucleus</location>
    </subcellularLocation>
</comment>
<sequence>MISSTPIGSRDSTIIRSPTMDSPYLANPYAGHYPNHYPSLNPSAPQPLPYFPPYQGHLPAQQTPKPTNTSPDPPEPAVTPHVASKALKRLITFELKKAGFQRAPQPALERLELEVTTFVQQLFQRAHEYANLANRAGAITSDVLLACEDFDLSPKELYQTKKLTKKQKRLTRAPDGAPPKPITLVPPPSRSPSPELLSSDDEEAPATIPTTLRNLPSYFPDLPPKHTYLQTPASPPKKAALPSLEKKLKTAALVQESLQNLLLATEDSMNQEDGELLGHIVNWEMNVQPRKRWKVGTR</sequence>
<evidence type="ECO:0000256" key="2">
    <source>
        <dbReference type="ARBA" id="ARBA00008767"/>
    </source>
</evidence>
<evidence type="ECO:0000313" key="10">
    <source>
        <dbReference type="Proteomes" id="UP000724874"/>
    </source>
</evidence>
<evidence type="ECO:0000256" key="3">
    <source>
        <dbReference type="ARBA" id="ARBA00017307"/>
    </source>
</evidence>
<feature type="region of interest" description="Disordered" evidence="7">
    <location>
        <begin position="1"/>
        <end position="79"/>
    </location>
</feature>
<comment type="similarity">
    <text evidence="2">Belongs to the TAF8 family.</text>
</comment>
<feature type="compositionally biased region" description="Pro residues" evidence="7">
    <location>
        <begin position="176"/>
        <end position="191"/>
    </location>
</feature>
<accession>A0A9P5NRS0</accession>
<keyword evidence="4" id="KW-0805">Transcription regulation</keyword>
<keyword evidence="5" id="KW-0804">Transcription</keyword>